<gene>
    <name evidence="4" type="ORF">C2E20_5868</name>
</gene>
<name>A0A2P6V9B4_9CHLO</name>
<comment type="caution">
    <text evidence="4">The sequence shown here is derived from an EMBL/GenBank/DDBJ whole genome shotgun (WGS) entry which is preliminary data.</text>
</comment>
<dbReference type="PROSITE" id="PS50076">
    <property type="entry name" value="DNAJ_2"/>
    <property type="match status" value="1"/>
</dbReference>
<evidence type="ECO:0000256" key="2">
    <source>
        <dbReference type="SAM" id="MobiDB-lite"/>
    </source>
</evidence>
<dbReference type="Pfam" id="PF00226">
    <property type="entry name" value="DnaJ"/>
    <property type="match status" value="1"/>
</dbReference>
<feature type="compositionally biased region" description="Basic residues" evidence="2">
    <location>
        <begin position="167"/>
        <end position="177"/>
    </location>
</feature>
<keyword evidence="5" id="KW-1185">Reference proteome</keyword>
<dbReference type="PANTHER" id="PTHR44145">
    <property type="entry name" value="DNAJ HOMOLOG SUBFAMILY A MEMBER 3, MITOCHONDRIAL"/>
    <property type="match status" value="1"/>
</dbReference>
<dbReference type="AlphaFoldDB" id="A0A2P6V9B4"/>
<feature type="compositionally biased region" description="Basic and acidic residues" evidence="2">
    <location>
        <begin position="386"/>
        <end position="409"/>
    </location>
</feature>
<dbReference type="InterPro" id="IPR051938">
    <property type="entry name" value="Apopto_cytoskel_mod"/>
</dbReference>
<proteinExistence type="predicted"/>
<feature type="compositionally biased region" description="Low complexity" evidence="2">
    <location>
        <begin position="179"/>
        <end position="203"/>
    </location>
</feature>
<dbReference type="Gene3D" id="1.10.287.110">
    <property type="entry name" value="DnaJ domain"/>
    <property type="match status" value="1"/>
</dbReference>
<organism evidence="4 5">
    <name type="scientific">Micractinium conductrix</name>
    <dbReference type="NCBI Taxonomy" id="554055"/>
    <lineage>
        <taxon>Eukaryota</taxon>
        <taxon>Viridiplantae</taxon>
        <taxon>Chlorophyta</taxon>
        <taxon>core chlorophytes</taxon>
        <taxon>Trebouxiophyceae</taxon>
        <taxon>Chlorellales</taxon>
        <taxon>Chlorellaceae</taxon>
        <taxon>Chlorella clade</taxon>
        <taxon>Micractinium</taxon>
    </lineage>
</organism>
<feature type="region of interest" description="Disordered" evidence="2">
    <location>
        <begin position="164"/>
        <end position="308"/>
    </location>
</feature>
<evidence type="ECO:0000313" key="5">
    <source>
        <dbReference type="Proteomes" id="UP000239649"/>
    </source>
</evidence>
<feature type="region of interest" description="Disordered" evidence="2">
    <location>
        <begin position="375"/>
        <end position="420"/>
    </location>
</feature>
<feature type="compositionally biased region" description="Pro residues" evidence="2">
    <location>
        <begin position="242"/>
        <end position="253"/>
    </location>
</feature>
<dbReference type="InterPro" id="IPR036869">
    <property type="entry name" value="J_dom_sf"/>
</dbReference>
<dbReference type="PRINTS" id="PR00625">
    <property type="entry name" value="JDOMAIN"/>
</dbReference>
<accession>A0A2P6V9B4</accession>
<sequence>MVVCSHAFAGAALAQPRAYRPSARGRRLGLQVSSLRASDSNRDPYELLGVARGATEDDIKKAHRKLVKQHHPDVRSGDPMAHARFLSIQEAYELLVGKRQGKDVDEMRGAGGRGGWSFHDWYWSFSMRRRSKAASGGAFTGAAGGAEVPPVSAEHWRLQMEGLRSKAAAKRSQRPRRQAPTADADTSGAGASAASPPAGSSAAREQVWRSMTKNAKNADKAAAAQALGSKSREAAQAAVGAGPPPAAPSPASPLPAADAASQHAGQPTAGRAAQQEHQQHSAAAASEPSAEPAPQHDSPASPASPGGHHLRLRQLADAAAAAVRGLQSGRHLRGHLSLQQLAAMLGGRSAGQEGAAGNAVPADQQLHHKFEATRLRRQQQQQQHDAAPHAEHAAAQHAEHAPGAEHAAEGDAAAAAPAGAQHAFRNADHTRKFADRDEVEGRLSTQLSGLKRRAALKQEVRTYGLACIPTVCCDVT</sequence>
<dbReference type="CDD" id="cd06257">
    <property type="entry name" value="DnaJ"/>
    <property type="match status" value="1"/>
</dbReference>
<feature type="compositionally biased region" description="Low complexity" evidence="2">
    <location>
        <begin position="272"/>
        <end position="296"/>
    </location>
</feature>
<keyword evidence="1" id="KW-0143">Chaperone</keyword>
<evidence type="ECO:0000259" key="3">
    <source>
        <dbReference type="PROSITE" id="PS50076"/>
    </source>
</evidence>
<dbReference type="Proteomes" id="UP000239649">
    <property type="component" value="Unassembled WGS sequence"/>
</dbReference>
<dbReference type="SMART" id="SM00271">
    <property type="entry name" value="DnaJ"/>
    <property type="match status" value="1"/>
</dbReference>
<dbReference type="EMBL" id="LHPF02000018">
    <property type="protein sequence ID" value="PSC70671.1"/>
    <property type="molecule type" value="Genomic_DNA"/>
</dbReference>
<dbReference type="SUPFAM" id="SSF46565">
    <property type="entry name" value="Chaperone J-domain"/>
    <property type="match status" value="1"/>
</dbReference>
<dbReference type="STRING" id="554055.A0A2P6V9B4"/>
<dbReference type="InterPro" id="IPR001623">
    <property type="entry name" value="DnaJ_domain"/>
</dbReference>
<dbReference type="OrthoDB" id="445556at2759"/>
<evidence type="ECO:0000313" key="4">
    <source>
        <dbReference type="EMBL" id="PSC70671.1"/>
    </source>
</evidence>
<reference evidence="4 5" key="1">
    <citation type="journal article" date="2018" name="Plant J.">
        <title>Genome sequences of Chlorella sorokiniana UTEX 1602 and Micractinium conductrix SAG 241.80: implications to maltose excretion by a green alga.</title>
        <authorList>
            <person name="Arriola M.B."/>
            <person name="Velmurugan N."/>
            <person name="Zhang Y."/>
            <person name="Plunkett M.H."/>
            <person name="Hondzo H."/>
            <person name="Barney B.M."/>
        </authorList>
    </citation>
    <scope>NUCLEOTIDE SEQUENCE [LARGE SCALE GENOMIC DNA]</scope>
    <source>
        <strain evidence="4 5">SAG 241.80</strain>
    </source>
</reference>
<feature type="domain" description="J" evidence="3">
    <location>
        <begin position="43"/>
        <end position="109"/>
    </location>
</feature>
<protein>
    <submittedName>
        <fullName evidence="4">Molecular chaperone</fullName>
    </submittedName>
</protein>
<dbReference type="PANTHER" id="PTHR44145:SF3">
    <property type="entry name" value="DNAJ HOMOLOG SUBFAMILY A MEMBER 3, MITOCHONDRIAL"/>
    <property type="match status" value="1"/>
</dbReference>
<feature type="compositionally biased region" description="Low complexity" evidence="2">
    <location>
        <begin position="410"/>
        <end position="420"/>
    </location>
</feature>
<evidence type="ECO:0000256" key="1">
    <source>
        <dbReference type="ARBA" id="ARBA00023186"/>
    </source>
</evidence>